<keyword evidence="3" id="KW-1185">Reference proteome</keyword>
<protein>
    <submittedName>
        <fullName evidence="2">Uncharacterized protein</fullName>
    </submittedName>
</protein>
<keyword evidence="1" id="KW-1133">Transmembrane helix</keyword>
<gene>
    <name evidence="2" type="ORF">GGR02_002107</name>
</gene>
<feature type="transmembrane region" description="Helical" evidence="1">
    <location>
        <begin position="35"/>
        <end position="53"/>
    </location>
</feature>
<proteinExistence type="predicted"/>
<comment type="caution">
    <text evidence="2">The sequence shown here is derived from an EMBL/GenBank/DDBJ whole genome shotgun (WGS) entry which is preliminary data.</text>
</comment>
<feature type="transmembrane region" description="Helical" evidence="1">
    <location>
        <begin position="58"/>
        <end position="79"/>
    </location>
</feature>
<reference evidence="2 3" key="1">
    <citation type="submission" date="2020-08" db="EMBL/GenBank/DDBJ databases">
        <title>Genomic Encyclopedia of Type Strains, Phase IV (KMG-IV): sequencing the most valuable type-strain genomes for metagenomic binning, comparative biology and taxonomic classification.</title>
        <authorList>
            <person name="Goeker M."/>
        </authorList>
    </citation>
    <scope>NUCLEOTIDE SEQUENCE [LARGE SCALE GENOMIC DNA]</scope>
    <source>
        <strain evidence="2 3">DSM 17075</strain>
    </source>
</reference>
<evidence type="ECO:0000256" key="1">
    <source>
        <dbReference type="SAM" id="Phobius"/>
    </source>
</evidence>
<organism evidence="2 3">
    <name type="scientific">Anoxybacteroides voinovskiense</name>
    <dbReference type="NCBI Taxonomy" id="230470"/>
    <lineage>
        <taxon>Bacteria</taxon>
        <taxon>Bacillati</taxon>
        <taxon>Bacillota</taxon>
        <taxon>Bacilli</taxon>
        <taxon>Bacillales</taxon>
        <taxon>Anoxybacillaceae</taxon>
        <taxon>Anoxybacteroides</taxon>
    </lineage>
</organism>
<keyword evidence="1" id="KW-0812">Transmembrane</keyword>
<evidence type="ECO:0000313" key="2">
    <source>
        <dbReference type="EMBL" id="MBB4074341.1"/>
    </source>
</evidence>
<dbReference type="AlphaFoldDB" id="A0A840DM77"/>
<feature type="transmembrane region" description="Helical" evidence="1">
    <location>
        <begin position="7"/>
        <end position="23"/>
    </location>
</feature>
<sequence>MNRKKALLFAFFLIPVPFIFHFYEYGRHMERKEAPFLLIGFLLAILLGGVIAAKINILLVSLLNGINLVFSLLFAAVFIPDDPGWFTVVGRNGAVVFIWVIYFAGQMVIKGVLHVVRK</sequence>
<evidence type="ECO:0000313" key="3">
    <source>
        <dbReference type="Proteomes" id="UP000559598"/>
    </source>
</evidence>
<dbReference type="Proteomes" id="UP000559598">
    <property type="component" value="Unassembled WGS sequence"/>
</dbReference>
<keyword evidence="1" id="KW-0472">Membrane</keyword>
<accession>A0A840DM77</accession>
<name>A0A840DM77_9BACL</name>
<dbReference type="RefSeq" id="WP_183184626.1">
    <property type="nucleotide sequence ID" value="NZ_BMNP01000012.1"/>
</dbReference>
<feature type="transmembrane region" description="Helical" evidence="1">
    <location>
        <begin position="94"/>
        <end position="116"/>
    </location>
</feature>
<dbReference type="EMBL" id="JACIDE010000013">
    <property type="protein sequence ID" value="MBB4074341.1"/>
    <property type="molecule type" value="Genomic_DNA"/>
</dbReference>